<evidence type="ECO:0000256" key="9">
    <source>
        <dbReference type="ARBA" id="ARBA00046332"/>
    </source>
</evidence>
<accession>L0WAE4</accession>
<feature type="domain" description="BFD-like [2Fe-2S]-binding" evidence="10">
    <location>
        <begin position="2"/>
        <end position="51"/>
    </location>
</feature>
<gene>
    <name evidence="11" type="ORF">A11A3_11182</name>
</gene>
<dbReference type="STRING" id="1177179.A11A3_11182"/>
<dbReference type="OrthoDB" id="9815350at2"/>
<evidence type="ECO:0000256" key="6">
    <source>
        <dbReference type="ARBA" id="ARBA00023014"/>
    </source>
</evidence>
<dbReference type="RefSeq" id="WP_008929412.1">
    <property type="nucleotide sequence ID" value="NZ_AMRJ01000017.1"/>
</dbReference>
<evidence type="ECO:0000259" key="10">
    <source>
        <dbReference type="Pfam" id="PF04324"/>
    </source>
</evidence>
<dbReference type="Proteomes" id="UP000010164">
    <property type="component" value="Unassembled WGS sequence"/>
</dbReference>
<dbReference type="InterPro" id="IPR007419">
    <property type="entry name" value="BFD-like_2Fe2S-bd_dom"/>
</dbReference>
<protein>
    <recommendedName>
        <fullName evidence="8">Bacterioferritin-associated ferredoxin</fullName>
    </recommendedName>
</protein>
<dbReference type="PANTHER" id="PTHR37424:SF1">
    <property type="entry name" value="BACTERIOFERRITIN-ASSOCIATED FERREDOXIN"/>
    <property type="match status" value="1"/>
</dbReference>
<organism evidence="11 12">
    <name type="scientific">Alcanivorax hongdengensis A-11-3</name>
    <dbReference type="NCBI Taxonomy" id="1177179"/>
    <lineage>
        <taxon>Bacteria</taxon>
        <taxon>Pseudomonadati</taxon>
        <taxon>Pseudomonadota</taxon>
        <taxon>Gammaproteobacteria</taxon>
        <taxon>Oceanospirillales</taxon>
        <taxon>Alcanivoracaceae</taxon>
        <taxon>Alcanivorax</taxon>
    </lineage>
</organism>
<dbReference type="CDD" id="cd19945">
    <property type="entry name" value="Fer2_BFD"/>
    <property type="match status" value="1"/>
</dbReference>
<comment type="caution">
    <text evidence="11">The sequence shown here is derived from an EMBL/GenBank/DDBJ whole genome shotgun (WGS) entry which is preliminary data.</text>
</comment>
<dbReference type="InterPro" id="IPR052371">
    <property type="entry name" value="BFD-associated_ferredoxin"/>
</dbReference>
<keyword evidence="4" id="KW-0249">Electron transport</keyword>
<dbReference type="GO" id="GO:0046872">
    <property type="term" value="F:metal ion binding"/>
    <property type="evidence" value="ECO:0007669"/>
    <property type="project" value="UniProtKB-KW"/>
</dbReference>
<proteinExistence type="inferred from homology"/>
<dbReference type="Gene3D" id="1.10.10.1100">
    <property type="entry name" value="BFD-like [2Fe-2S]-binding domain"/>
    <property type="match status" value="1"/>
</dbReference>
<keyword evidence="3" id="KW-0479">Metal-binding</keyword>
<comment type="cofactor">
    <cofactor evidence="7">
        <name>[2Fe-2S] cluster</name>
        <dbReference type="ChEBI" id="CHEBI:190135"/>
    </cofactor>
</comment>
<evidence type="ECO:0000256" key="2">
    <source>
        <dbReference type="ARBA" id="ARBA00022714"/>
    </source>
</evidence>
<evidence type="ECO:0000256" key="7">
    <source>
        <dbReference type="ARBA" id="ARBA00034078"/>
    </source>
</evidence>
<name>L0WAE4_9GAMM</name>
<evidence type="ECO:0000256" key="4">
    <source>
        <dbReference type="ARBA" id="ARBA00022982"/>
    </source>
</evidence>
<keyword evidence="6" id="KW-0411">Iron-sulfur</keyword>
<dbReference type="PANTHER" id="PTHR37424">
    <property type="entry name" value="BACTERIOFERRITIN-ASSOCIATED FERREDOXIN"/>
    <property type="match status" value="1"/>
</dbReference>
<dbReference type="Pfam" id="PF04324">
    <property type="entry name" value="Fer2_BFD"/>
    <property type="match status" value="1"/>
</dbReference>
<evidence type="ECO:0000256" key="3">
    <source>
        <dbReference type="ARBA" id="ARBA00022723"/>
    </source>
</evidence>
<dbReference type="eggNOG" id="COG2906">
    <property type="taxonomic scope" value="Bacteria"/>
</dbReference>
<dbReference type="EMBL" id="AMRJ01000017">
    <property type="protein sequence ID" value="EKF73916.1"/>
    <property type="molecule type" value="Genomic_DNA"/>
</dbReference>
<dbReference type="AlphaFoldDB" id="L0WAE4"/>
<sequence>MYVCICKGITDGHIREAVDNGCDSLRDLRRELGVGSQCAKCARHARQVLREARSEAQAPSFSNSSANEAVVYWPQPA</sequence>
<comment type="similarity">
    <text evidence="9">Belongs to the Bfd family.</text>
</comment>
<evidence type="ECO:0000313" key="12">
    <source>
        <dbReference type="Proteomes" id="UP000010164"/>
    </source>
</evidence>
<dbReference type="InterPro" id="IPR041854">
    <property type="entry name" value="BFD-like_2Fe2S-bd_dom_sf"/>
</dbReference>
<dbReference type="GO" id="GO:0051537">
    <property type="term" value="F:2 iron, 2 sulfur cluster binding"/>
    <property type="evidence" value="ECO:0007669"/>
    <property type="project" value="UniProtKB-KW"/>
</dbReference>
<evidence type="ECO:0000256" key="8">
    <source>
        <dbReference type="ARBA" id="ARBA00039386"/>
    </source>
</evidence>
<evidence type="ECO:0000313" key="11">
    <source>
        <dbReference type="EMBL" id="EKF73916.1"/>
    </source>
</evidence>
<keyword evidence="12" id="KW-1185">Reference proteome</keyword>
<keyword evidence="2" id="KW-0001">2Fe-2S</keyword>
<keyword evidence="1" id="KW-0813">Transport</keyword>
<evidence type="ECO:0000256" key="5">
    <source>
        <dbReference type="ARBA" id="ARBA00023004"/>
    </source>
</evidence>
<reference evidence="11 12" key="1">
    <citation type="journal article" date="2012" name="J. Bacteriol.">
        <title>Genome Sequence of the Alkane-Degrading Bacterium Alcanivorax hongdengensis Type Strain A-11-3.</title>
        <authorList>
            <person name="Lai Q."/>
            <person name="Shao Z."/>
        </authorList>
    </citation>
    <scope>NUCLEOTIDE SEQUENCE [LARGE SCALE GENOMIC DNA]</scope>
    <source>
        <strain evidence="11 12">A-11-3</strain>
    </source>
</reference>
<keyword evidence="5" id="KW-0408">Iron</keyword>
<evidence type="ECO:0000256" key="1">
    <source>
        <dbReference type="ARBA" id="ARBA00022448"/>
    </source>
</evidence>